<accession>A0A2Z6MA80</accession>
<dbReference type="PANTHER" id="PTHR38926:SF2">
    <property type="entry name" value="F-BOX_LRR-REPEAT PROTEIN 21-RELATED"/>
    <property type="match status" value="1"/>
</dbReference>
<dbReference type="SUPFAM" id="SSF52047">
    <property type="entry name" value="RNI-like"/>
    <property type="match status" value="1"/>
</dbReference>
<protein>
    <submittedName>
        <fullName evidence="1">Uncharacterized protein</fullName>
    </submittedName>
</protein>
<dbReference type="Proteomes" id="UP000242715">
    <property type="component" value="Unassembled WGS sequence"/>
</dbReference>
<dbReference type="OrthoDB" id="2095648at2759"/>
<proteinExistence type="predicted"/>
<dbReference type="Gene3D" id="3.80.10.10">
    <property type="entry name" value="Ribonuclease Inhibitor"/>
    <property type="match status" value="1"/>
</dbReference>
<dbReference type="AlphaFoldDB" id="A0A2Z6MA80"/>
<dbReference type="EMBL" id="DF973247">
    <property type="protein sequence ID" value="GAU22402.1"/>
    <property type="molecule type" value="Genomic_DNA"/>
</dbReference>
<dbReference type="Pfam" id="PF13516">
    <property type="entry name" value="LRR_6"/>
    <property type="match status" value="1"/>
</dbReference>
<dbReference type="InterPro" id="IPR001611">
    <property type="entry name" value="Leu-rich_rpt"/>
</dbReference>
<keyword evidence="2" id="KW-1185">Reference proteome</keyword>
<dbReference type="PANTHER" id="PTHR38926">
    <property type="entry name" value="F-BOX DOMAIN CONTAINING PROTEIN, EXPRESSED"/>
    <property type="match status" value="1"/>
</dbReference>
<organism evidence="1 2">
    <name type="scientific">Trifolium subterraneum</name>
    <name type="common">Subterranean clover</name>
    <dbReference type="NCBI Taxonomy" id="3900"/>
    <lineage>
        <taxon>Eukaryota</taxon>
        <taxon>Viridiplantae</taxon>
        <taxon>Streptophyta</taxon>
        <taxon>Embryophyta</taxon>
        <taxon>Tracheophyta</taxon>
        <taxon>Spermatophyta</taxon>
        <taxon>Magnoliopsida</taxon>
        <taxon>eudicotyledons</taxon>
        <taxon>Gunneridae</taxon>
        <taxon>Pentapetalae</taxon>
        <taxon>rosids</taxon>
        <taxon>fabids</taxon>
        <taxon>Fabales</taxon>
        <taxon>Fabaceae</taxon>
        <taxon>Papilionoideae</taxon>
        <taxon>50 kb inversion clade</taxon>
        <taxon>NPAAA clade</taxon>
        <taxon>Hologalegina</taxon>
        <taxon>IRL clade</taxon>
        <taxon>Trifolieae</taxon>
        <taxon>Trifolium</taxon>
    </lineage>
</organism>
<gene>
    <name evidence="1" type="ORF">TSUD_122880</name>
</gene>
<sequence length="166" mass="19128">MRLVDCQDISDNGFNEAVRKLSRLEELDISLCNLTKYSIEVIGLSCPLLKSFTFERDWSAYILGADDEALVISETMPRLSRLDIKGNKLTNDGLLAILDRCPLLEYLDIQGCYNLNLTESLKKRCIEQIKHLRLPILSNYEDFVDYDDGVTYRDSILDDDLYDPYD</sequence>
<evidence type="ECO:0000313" key="2">
    <source>
        <dbReference type="Proteomes" id="UP000242715"/>
    </source>
</evidence>
<name>A0A2Z6MA80_TRISU</name>
<evidence type="ECO:0000313" key="1">
    <source>
        <dbReference type="EMBL" id="GAU22402.1"/>
    </source>
</evidence>
<reference evidence="2" key="1">
    <citation type="journal article" date="2017" name="Front. Plant Sci.">
        <title>Climate Clever Clovers: New Paradigm to Reduce the Environmental Footprint of Ruminants by Breeding Low Methanogenic Forages Utilizing Haplotype Variation.</title>
        <authorList>
            <person name="Kaur P."/>
            <person name="Appels R."/>
            <person name="Bayer P.E."/>
            <person name="Keeble-Gagnere G."/>
            <person name="Wang J."/>
            <person name="Hirakawa H."/>
            <person name="Shirasawa K."/>
            <person name="Vercoe P."/>
            <person name="Stefanova K."/>
            <person name="Durmic Z."/>
            <person name="Nichols P."/>
            <person name="Revell C."/>
            <person name="Isobe S.N."/>
            <person name="Edwards D."/>
            <person name="Erskine W."/>
        </authorList>
    </citation>
    <scope>NUCLEOTIDE SEQUENCE [LARGE SCALE GENOMIC DNA]</scope>
    <source>
        <strain evidence="2">cv. Daliak</strain>
    </source>
</reference>
<dbReference type="InterPro" id="IPR032675">
    <property type="entry name" value="LRR_dom_sf"/>
</dbReference>